<reference evidence="1 2" key="1">
    <citation type="submission" date="2018-03" db="EMBL/GenBank/DDBJ databases">
        <title>Bacillus urumqiensis sp. nov., a moderately haloalkaliphilic bacterium isolated from a salt lake.</title>
        <authorList>
            <person name="Zhao B."/>
            <person name="Liao Z."/>
        </authorList>
    </citation>
    <scope>NUCLEOTIDE SEQUENCE [LARGE SCALE GENOMIC DNA]</scope>
    <source>
        <strain evidence="1 2">BZ-SZ-XJ18</strain>
    </source>
</reference>
<dbReference type="AlphaFoldDB" id="A0A2P6MIX1"/>
<dbReference type="Proteomes" id="UP000243650">
    <property type="component" value="Unassembled WGS sequence"/>
</dbReference>
<comment type="caution">
    <text evidence="1">The sequence shown here is derived from an EMBL/GenBank/DDBJ whole genome shotgun (WGS) entry which is preliminary data.</text>
</comment>
<evidence type="ECO:0000313" key="2">
    <source>
        <dbReference type="Proteomes" id="UP000243650"/>
    </source>
</evidence>
<proteinExistence type="predicted"/>
<keyword evidence="2" id="KW-1185">Reference proteome</keyword>
<sequence length="83" mass="9323">MRQYKPLLHRSLVSVDGASTLLGRSLPWACLQLFLMAFALRKDLQTALDSTGVPAERFEAQVNTDEKQKIRSRTDVYGAKIIS</sequence>
<protein>
    <submittedName>
        <fullName evidence="1">Uncharacterized protein</fullName>
    </submittedName>
</protein>
<name>A0A2P6MIX1_ALKUR</name>
<gene>
    <name evidence="1" type="ORF">C6I21_05310</name>
</gene>
<accession>A0A2P6MIX1</accession>
<evidence type="ECO:0000313" key="1">
    <source>
        <dbReference type="EMBL" id="PRO66222.1"/>
    </source>
</evidence>
<dbReference type="EMBL" id="PVNS01000004">
    <property type="protein sequence ID" value="PRO66222.1"/>
    <property type="molecule type" value="Genomic_DNA"/>
</dbReference>
<organism evidence="1 2">
    <name type="scientific">Alkalicoccus urumqiensis</name>
    <name type="common">Bacillus urumqiensis</name>
    <dbReference type="NCBI Taxonomy" id="1548213"/>
    <lineage>
        <taxon>Bacteria</taxon>
        <taxon>Bacillati</taxon>
        <taxon>Bacillota</taxon>
        <taxon>Bacilli</taxon>
        <taxon>Bacillales</taxon>
        <taxon>Bacillaceae</taxon>
        <taxon>Alkalicoccus</taxon>
    </lineage>
</organism>